<dbReference type="SUPFAM" id="SSF55781">
    <property type="entry name" value="GAF domain-like"/>
    <property type="match status" value="1"/>
</dbReference>
<dbReference type="Gene3D" id="3.30.450.40">
    <property type="match status" value="1"/>
</dbReference>
<keyword evidence="1" id="KW-0805">Transcription regulation</keyword>
<dbReference type="GO" id="GO:0003700">
    <property type="term" value="F:DNA-binding transcription factor activity"/>
    <property type="evidence" value="ECO:0007669"/>
    <property type="project" value="TreeGrafter"/>
</dbReference>
<dbReference type="Pfam" id="PF01614">
    <property type="entry name" value="IclR_C"/>
    <property type="match status" value="1"/>
</dbReference>
<dbReference type="InterPro" id="IPR011991">
    <property type="entry name" value="ArsR-like_HTH"/>
</dbReference>
<dbReference type="SUPFAM" id="SSF46785">
    <property type="entry name" value="Winged helix' DNA-binding domain"/>
    <property type="match status" value="1"/>
</dbReference>
<dbReference type="InterPro" id="IPR050707">
    <property type="entry name" value="HTH_MetabolicPath_Reg"/>
</dbReference>
<evidence type="ECO:0000259" key="5">
    <source>
        <dbReference type="PROSITE" id="PS51078"/>
    </source>
</evidence>
<dbReference type="GO" id="GO:0003677">
    <property type="term" value="F:DNA binding"/>
    <property type="evidence" value="ECO:0007669"/>
    <property type="project" value="UniProtKB-KW"/>
</dbReference>
<evidence type="ECO:0000256" key="3">
    <source>
        <dbReference type="ARBA" id="ARBA00023163"/>
    </source>
</evidence>
<evidence type="ECO:0000256" key="1">
    <source>
        <dbReference type="ARBA" id="ARBA00023015"/>
    </source>
</evidence>
<protein>
    <submittedName>
        <fullName evidence="6">Transcriptional regulator, IclR family</fullName>
    </submittedName>
</protein>
<evidence type="ECO:0000256" key="2">
    <source>
        <dbReference type="ARBA" id="ARBA00023125"/>
    </source>
</evidence>
<accession>A0A1H3HIV0</accession>
<dbReference type="InterPro" id="IPR014757">
    <property type="entry name" value="Tscrpt_reg_IclR_C"/>
</dbReference>
<dbReference type="PROSITE" id="PS51077">
    <property type="entry name" value="HTH_ICLR"/>
    <property type="match status" value="1"/>
</dbReference>
<keyword evidence="2" id="KW-0238">DNA-binding</keyword>
<gene>
    <name evidence="6" type="ORF">SAMN04487946_107104</name>
</gene>
<dbReference type="PANTHER" id="PTHR30136:SF35">
    <property type="entry name" value="HTH-TYPE TRANSCRIPTIONAL REGULATOR RV1719"/>
    <property type="match status" value="1"/>
</dbReference>
<dbReference type="PANTHER" id="PTHR30136">
    <property type="entry name" value="HELIX-TURN-HELIX TRANSCRIPTIONAL REGULATOR, ICLR FAMILY"/>
    <property type="match status" value="1"/>
</dbReference>
<evidence type="ECO:0000313" key="6">
    <source>
        <dbReference type="EMBL" id="SDY15280.1"/>
    </source>
</evidence>
<dbReference type="Pfam" id="PF09339">
    <property type="entry name" value="HTH_IclR"/>
    <property type="match status" value="1"/>
</dbReference>
<keyword evidence="3" id="KW-0804">Transcription</keyword>
<evidence type="ECO:0000259" key="4">
    <source>
        <dbReference type="PROSITE" id="PS51077"/>
    </source>
</evidence>
<organism evidence="6 7">
    <name type="scientific">Halobellus clavatus</name>
    <dbReference type="NCBI Taxonomy" id="660517"/>
    <lineage>
        <taxon>Archaea</taxon>
        <taxon>Methanobacteriati</taxon>
        <taxon>Methanobacteriota</taxon>
        <taxon>Stenosarchaea group</taxon>
        <taxon>Halobacteria</taxon>
        <taxon>Halobacteriales</taxon>
        <taxon>Haloferacaceae</taxon>
        <taxon>Halobellus</taxon>
    </lineage>
</organism>
<name>A0A1H3HIV0_9EURY</name>
<dbReference type="InterPro" id="IPR005471">
    <property type="entry name" value="Tscrpt_reg_IclR_N"/>
</dbReference>
<evidence type="ECO:0000313" key="7">
    <source>
        <dbReference type="Proteomes" id="UP000199170"/>
    </source>
</evidence>
<dbReference type="InterPro" id="IPR029016">
    <property type="entry name" value="GAF-like_dom_sf"/>
</dbReference>
<dbReference type="AlphaFoldDB" id="A0A1H3HIV0"/>
<feature type="domain" description="IclR-ED" evidence="5">
    <location>
        <begin position="74"/>
        <end position="261"/>
    </location>
</feature>
<feature type="domain" description="HTH iclR-type" evidence="4">
    <location>
        <begin position="14"/>
        <end position="73"/>
    </location>
</feature>
<dbReference type="SMART" id="SM00346">
    <property type="entry name" value="HTH_ICLR"/>
    <property type="match status" value="1"/>
</dbReference>
<dbReference type="Proteomes" id="UP000199170">
    <property type="component" value="Unassembled WGS sequence"/>
</dbReference>
<dbReference type="Gene3D" id="1.10.10.10">
    <property type="entry name" value="Winged helix-like DNA-binding domain superfamily/Winged helix DNA-binding domain"/>
    <property type="match status" value="1"/>
</dbReference>
<dbReference type="CDD" id="cd00090">
    <property type="entry name" value="HTH_ARSR"/>
    <property type="match status" value="1"/>
</dbReference>
<dbReference type="GO" id="GO:0045892">
    <property type="term" value="P:negative regulation of DNA-templated transcription"/>
    <property type="evidence" value="ECO:0007669"/>
    <property type="project" value="TreeGrafter"/>
</dbReference>
<reference evidence="7" key="1">
    <citation type="submission" date="2016-10" db="EMBL/GenBank/DDBJ databases">
        <authorList>
            <person name="Varghese N."/>
            <person name="Submissions S."/>
        </authorList>
    </citation>
    <scope>NUCLEOTIDE SEQUENCE [LARGE SCALE GENOMIC DNA]</scope>
    <source>
        <strain evidence="7">CGMCC 1.10118</strain>
    </source>
</reference>
<proteinExistence type="predicted"/>
<dbReference type="InterPro" id="IPR036388">
    <property type="entry name" value="WH-like_DNA-bd_sf"/>
</dbReference>
<sequence>MRLQMTKPSSPRTMKTVATSWEIIHTLEKLQGAGVTELANHLDMPKGTVYTHLATLVEQKYVVKQDEKYHLGLHFLSLGEFVKRNNVLFKAGRSEVERLAEETDEYVHLVTEEHGELIYLHEVRGQNAVGKEYFEKKLEQTGYLHSSAYGKAMLAYLPEARVEEIIEKSGLPQRTEKTITSRNKLFDELETIREQGYAQNDEEEIFGTRAVGAPILDENETVIGAISLTKPTSRLQGDEFHERVPALVTSAANVIEVNIQTMKNEQINY</sequence>
<dbReference type="InterPro" id="IPR036390">
    <property type="entry name" value="WH_DNA-bd_sf"/>
</dbReference>
<dbReference type="PROSITE" id="PS51078">
    <property type="entry name" value="ICLR_ED"/>
    <property type="match status" value="1"/>
</dbReference>
<dbReference type="EMBL" id="FNPB01000007">
    <property type="protein sequence ID" value="SDY15280.1"/>
    <property type="molecule type" value="Genomic_DNA"/>
</dbReference>
<keyword evidence="7" id="KW-1185">Reference proteome</keyword>